<proteinExistence type="predicted"/>
<evidence type="ECO:0000313" key="3">
    <source>
        <dbReference type="Proteomes" id="UP001528920"/>
    </source>
</evidence>
<evidence type="ECO:0000313" key="2">
    <source>
        <dbReference type="EMBL" id="MDE5416995.1"/>
    </source>
</evidence>
<dbReference type="PANTHER" id="PTHR32182:SF22">
    <property type="entry name" value="ATP-DEPENDENT ENDONUCLEASE, OLD FAMILY-RELATED"/>
    <property type="match status" value="1"/>
</dbReference>
<feature type="coiled-coil region" evidence="1">
    <location>
        <begin position="255"/>
        <end position="300"/>
    </location>
</feature>
<dbReference type="EMBL" id="JAKJSC010000001">
    <property type="protein sequence ID" value="MDE5416995.1"/>
    <property type="molecule type" value="Genomic_DNA"/>
</dbReference>
<keyword evidence="3" id="KW-1185">Reference proteome</keyword>
<dbReference type="Proteomes" id="UP001528920">
    <property type="component" value="Unassembled WGS sequence"/>
</dbReference>
<dbReference type="RefSeq" id="WP_275108333.1">
    <property type="nucleotide sequence ID" value="NZ_JAKJSC010000001.1"/>
</dbReference>
<dbReference type="InterPro" id="IPR027417">
    <property type="entry name" value="P-loop_NTPase"/>
</dbReference>
<comment type="caution">
    <text evidence="2">The sequence shown here is derived from an EMBL/GenBank/DDBJ whole genome shotgun (WGS) entry which is preliminary data.</text>
</comment>
<reference evidence="2 3" key="1">
    <citation type="submission" date="2022-01" db="EMBL/GenBank/DDBJ databases">
        <title>Labilibaculum sp. nov, a marine bacterium isolated from Antarctica.</title>
        <authorList>
            <person name="Dai W."/>
        </authorList>
    </citation>
    <scope>NUCLEOTIDE SEQUENCE [LARGE SCALE GENOMIC DNA]</scope>
    <source>
        <strain evidence="2 3">DW002</strain>
    </source>
</reference>
<keyword evidence="1" id="KW-0175">Coiled coil</keyword>
<dbReference type="Gene3D" id="3.40.50.300">
    <property type="entry name" value="P-loop containing nucleotide triphosphate hydrolases"/>
    <property type="match status" value="1"/>
</dbReference>
<gene>
    <name evidence="2" type="ORF">L3049_03165</name>
</gene>
<sequence length="699" mass="80034">MEVIIRNCNNIDNGTINITPGKLNIKFGINGTGKSTITKAIKYSIEESDGLNSLMPFKLVGTDTTLKPEVEIPDSIKSVSIFNEEYLDQFLYKEDELISNSYEIFIKTPEYQMFTEQINILLSEIKKVFLDNHALEQIINDFQSLSDSFKTTKTGLSKSSSLFKGLIDGNQIQHVPDNLKGYSKLIKDKNCVKWLDWQIKGEEYLDISDDCPYCTSPTIDKKETIKTVSQVYNKAVIKNFNIILDAIENLGNYFSQSAKETLTQITEKQSSLEKEEEDYIVEVKNQIDNLLQKLKTLKNISFLSFKEGDDIEEKLKGFIINIELYDRFKSDMTESIVDTLNSSLNTVLDKVGLLKGQIIQQQNLVKKLIEKHQIKINSYLENAGYKYKVILSDDDASNYKLLLKHNDSDTAVHGGSQHLSFGEKNAFALVLFMYEALSKKSDLIILDDPISSFDKSKKYAIMHMLFRGDSSECLKSKNVIMLTHDLDPIIDSVKVLKEFSNIVDAKFITTTAGSLHEKDIKRQSLLTFTQICKKAIASEAENIIKLIYLRRHYEILDDLGDEYEVLSNLFHKREISELKDTRKEIGNDKLEESAYESGIAEIKINIPDFDYPNTLSLLSDTGNLIVLFESAQNNYEKMNIFRLIFDNQTNEISSVLRKFINESYHIENEFICQLDPNEYDLVPSFIIEECAKYIETIKN</sequence>
<organism evidence="2 3">
    <name type="scientific">Paralabilibaculum antarcticum</name>
    <dbReference type="NCBI Taxonomy" id="2912572"/>
    <lineage>
        <taxon>Bacteria</taxon>
        <taxon>Pseudomonadati</taxon>
        <taxon>Bacteroidota</taxon>
        <taxon>Bacteroidia</taxon>
        <taxon>Marinilabiliales</taxon>
        <taxon>Marinifilaceae</taxon>
        <taxon>Paralabilibaculum</taxon>
    </lineage>
</organism>
<accession>A0ABT5VNJ3</accession>
<evidence type="ECO:0008006" key="4">
    <source>
        <dbReference type="Google" id="ProtNLM"/>
    </source>
</evidence>
<protein>
    <recommendedName>
        <fullName evidence="4">Protein CR006 P-loop domain-containing protein</fullName>
    </recommendedName>
</protein>
<evidence type="ECO:0000256" key="1">
    <source>
        <dbReference type="SAM" id="Coils"/>
    </source>
</evidence>
<dbReference type="PANTHER" id="PTHR32182">
    <property type="entry name" value="DNA REPLICATION AND REPAIR PROTEIN RECF"/>
    <property type="match status" value="1"/>
</dbReference>
<name>A0ABT5VNJ3_9BACT</name>
<dbReference type="SUPFAM" id="SSF52540">
    <property type="entry name" value="P-loop containing nucleoside triphosphate hydrolases"/>
    <property type="match status" value="1"/>
</dbReference>